<feature type="compositionally biased region" description="Low complexity" evidence="2">
    <location>
        <begin position="474"/>
        <end position="488"/>
    </location>
</feature>
<feature type="region of interest" description="Disordered" evidence="2">
    <location>
        <begin position="468"/>
        <end position="494"/>
    </location>
</feature>
<dbReference type="InterPro" id="IPR023346">
    <property type="entry name" value="Lysozyme-like_dom_sf"/>
</dbReference>
<dbReference type="CDD" id="cd13401">
    <property type="entry name" value="Slt70-like"/>
    <property type="match status" value="1"/>
</dbReference>
<accession>B8J8A0</accession>
<dbReference type="InterPro" id="IPR008258">
    <property type="entry name" value="Transglycosylase_SLT_dom_1"/>
</dbReference>
<dbReference type="SUPFAM" id="SSF53955">
    <property type="entry name" value="Lysozyme-like"/>
    <property type="match status" value="1"/>
</dbReference>
<dbReference type="EMBL" id="CP001359">
    <property type="protein sequence ID" value="ACL65399.1"/>
    <property type="molecule type" value="Genomic_DNA"/>
</dbReference>
<keyword evidence="6" id="KW-1185">Reference proteome</keyword>
<dbReference type="InterPro" id="IPR018704">
    <property type="entry name" value="SecYEG/CpoB_TPR"/>
</dbReference>
<dbReference type="CAZy" id="GH23">
    <property type="family name" value="Glycoside Hydrolase Family 23"/>
</dbReference>
<dbReference type="HOGENOM" id="CLU_013746_1_0_7"/>
<sequence length="750" mass="79736">MLTAALTACLLAAAPTPTPPPLREADLAPLFRKGPAAEGKAAYDAGRHADAAARLARAPEPEAAYIRALALLEVPRPEEALKVLAGLEEKVPDLADRVAFLRGAALSAAGRPREAMAAWAQVPDRSLLAAEARLSRARAASALGEGAAALEALAPLLRDGAPDDLSRPDLAASALLLAGRIRGAARPPDPAGARRDLMACWTAHPLAPESSECLSAAAALPAPHGGPPSAEETLRRAEGLLDANRNGQALALLEPAVAALRPDDLGAAACRARAALGRGYRKERSYRQAIDTLRPVVAGCEDEGLRVRSLYLLAGASSISGDRDEAVALYRQLARDFAGHAFADDALFFAADLLARAGKSQEAREALAALVRDHPGGDYREEARFRLAWLLKQAGDLDGAVAQLLAVEEEQAGRDGYEHARAAYWRARLLAGRGEDGRRAAEAVFTELATRYPTDYYGLLARARLDGHGGQSLPARRAAPAGGTPEAAYDPGPLREEPHFRAGLLLLRMGLPRAASEELSAIPAARLRAAGDAPEPVLLVADLLDRAGDHRAAHNLLRTRARGALRKPPEGENLRAWRIAYPPAYRDDVRRWAPPAGVPVELVQALMREESALDPRAMSGAGAVGLTQLMLPTAQSVAKSLKLSRPTRTDLMRASLNIRLGSHYLGELVRRFDGSLPLALAAYNAGGGAVRRWLGGRDALDVDEFVEEIPVEETRGYVKRVLRSYAAYRLLYGAPEEASLGLLRRAGGKG</sequence>
<evidence type="ECO:0000259" key="4">
    <source>
        <dbReference type="Pfam" id="PF09976"/>
    </source>
</evidence>
<comment type="similarity">
    <text evidence="1">Belongs to the transglycosylase Slt family.</text>
</comment>
<dbReference type="Gene3D" id="1.10.530.10">
    <property type="match status" value="1"/>
</dbReference>
<name>B8J8A0_ANAD2</name>
<proteinExistence type="inferred from homology"/>
<dbReference type="KEGG" id="acp:A2cp1_2058"/>
<dbReference type="InterPro" id="IPR011990">
    <property type="entry name" value="TPR-like_helical_dom_sf"/>
</dbReference>
<organism evidence="5 6">
    <name type="scientific">Anaeromyxobacter dehalogenans (strain ATCC BAA-258 / DSM 21875 / 2CP-1)</name>
    <dbReference type="NCBI Taxonomy" id="455488"/>
    <lineage>
        <taxon>Bacteria</taxon>
        <taxon>Pseudomonadati</taxon>
        <taxon>Myxococcota</taxon>
        <taxon>Myxococcia</taxon>
        <taxon>Myxococcales</taxon>
        <taxon>Cystobacterineae</taxon>
        <taxon>Anaeromyxobacteraceae</taxon>
        <taxon>Anaeromyxobacter</taxon>
    </lineage>
</organism>
<dbReference type="SUPFAM" id="SSF48452">
    <property type="entry name" value="TPR-like"/>
    <property type="match status" value="2"/>
</dbReference>
<evidence type="ECO:0000259" key="3">
    <source>
        <dbReference type="Pfam" id="PF01464"/>
    </source>
</evidence>
<feature type="domain" description="Transglycosylase SLT" evidence="3">
    <location>
        <begin position="596"/>
        <end position="701"/>
    </location>
</feature>
<dbReference type="Pfam" id="PF09976">
    <property type="entry name" value="TPR_21"/>
    <property type="match status" value="1"/>
</dbReference>
<dbReference type="AlphaFoldDB" id="B8J8A0"/>
<dbReference type="Gene3D" id="1.25.40.10">
    <property type="entry name" value="Tetratricopeptide repeat domain"/>
    <property type="match status" value="2"/>
</dbReference>
<evidence type="ECO:0000313" key="6">
    <source>
        <dbReference type="Proteomes" id="UP000007089"/>
    </source>
</evidence>
<reference evidence="5" key="1">
    <citation type="submission" date="2009-01" db="EMBL/GenBank/DDBJ databases">
        <title>Complete sequence of Anaeromyxobacter dehalogenans 2CP-1.</title>
        <authorList>
            <consortium name="US DOE Joint Genome Institute"/>
            <person name="Lucas S."/>
            <person name="Copeland A."/>
            <person name="Lapidus A."/>
            <person name="Glavina del Rio T."/>
            <person name="Dalin E."/>
            <person name="Tice H."/>
            <person name="Bruce D."/>
            <person name="Goodwin L."/>
            <person name="Pitluck S."/>
            <person name="Saunders E."/>
            <person name="Brettin T."/>
            <person name="Detter J.C."/>
            <person name="Han C."/>
            <person name="Larimer F."/>
            <person name="Land M."/>
            <person name="Hauser L."/>
            <person name="Kyrpides N."/>
            <person name="Ovchinnikova G."/>
            <person name="Beliaev A.S."/>
            <person name="Richardson P."/>
        </authorList>
    </citation>
    <scope>NUCLEOTIDE SEQUENCE</scope>
    <source>
        <strain evidence="5">2CP-1</strain>
    </source>
</reference>
<dbReference type="PANTHER" id="PTHR37423:SF2">
    <property type="entry name" value="MEMBRANE-BOUND LYTIC MUREIN TRANSGLYCOSYLASE C"/>
    <property type="match status" value="1"/>
</dbReference>
<evidence type="ECO:0000256" key="2">
    <source>
        <dbReference type="SAM" id="MobiDB-lite"/>
    </source>
</evidence>
<dbReference type="Proteomes" id="UP000007089">
    <property type="component" value="Chromosome"/>
</dbReference>
<evidence type="ECO:0000256" key="1">
    <source>
        <dbReference type="ARBA" id="ARBA00007734"/>
    </source>
</evidence>
<gene>
    <name evidence="5" type="ordered locus">A2cp1_2058</name>
</gene>
<dbReference type="PANTHER" id="PTHR37423">
    <property type="entry name" value="SOLUBLE LYTIC MUREIN TRANSGLYCOSYLASE-RELATED"/>
    <property type="match status" value="1"/>
</dbReference>
<dbReference type="Pfam" id="PF01464">
    <property type="entry name" value="SLT"/>
    <property type="match status" value="1"/>
</dbReference>
<evidence type="ECO:0000313" key="5">
    <source>
        <dbReference type="EMBL" id="ACL65399.1"/>
    </source>
</evidence>
<dbReference type="RefSeq" id="WP_012633262.1">
    <property type="nucleotide sequence ID" value="NC_011891.1"/>
</dbReference>
<protein>
    <submittedName>
        <fullName evidence="5">Lytic transglycosylase catalytic</fullName>
    </submittedName>
</protein>
<feature type="domain" description="Ancillary SecYEG translocon subunit/Cell division coordinator CpoB TPR" evidence="4">
    <location>
        <begin position="319"/>
        <end position="410"/>
    </location>
</feature>